<dbReference type="SUPFAM" id="SSF52343">
    <property type="entry name" value="Ferredoxin reductase-like, C-terminal NADP-linked domain"/>
    <property type="match status" value="1"/>
</dbReference>
<evidence type="ECO:0000313" key="2">
    <source>
        <dbReference type="EMBL" id="KAJ9162417.1"/>
    </source>
</evidence>
<sequence length="627" mass="67401">MSTLTEVAGGWHPGEVAVHKLLNVPSHGGKPNSRGMPPSYGHRIATSPLVAFGACDEQGRPWTTVLGGERGFSRPIQQGFLGAKTLVDRKHDPVVEALLGPAPAEGELLQREVPLSALSVDLENRDRVKIAGRLVAGLINSQGGAGSGVGEVELAVLVKETLGNCPKYMNKKVIRAHLPSPELVSDALPLPQAALDLIEKADMFFLTTTHGDAMDTNHRGGPPGFVRVARNAPEAEVVLVYPEYSGNRLYESLGNLYLNPKIGVAIPDFDTSDVLYLTGTASILAGADAAALIPHAKLAIRINVTAARFVKDGLPFRGVLGERSPYNPPVRRLATEGALLADGKGGADATATLVKRESLTPTINRYTFRFEAARHRPRMRAWSAGQYVTLDFGPELDEGWSHMRDDEPQSLNDDFVRTFTVSSAPAVVAGGEGGEIKDGTEFEITARTHGAATGLLSRHNLRAMPLEVPIVGFGGEEGFRLSALGKGKMPVFVAGGVGITPLLAQVGDLLDDKGEGEVRLRVVWSLRGEDLPLAVEVVQRNRGLGRVLRLFVTGEVGGREKEAIGKLETLGVTLNQRRLTRQDVLQVDSDSRPSDRKYYLCVSPGLQKVLLVEWLAGEEVVSESFNY</sequence>
<dbReference type="InterPro" id="IPR017927">
    <property type="entry name" value="FAD-bd_FR_type"/>
</dbReference>
<feature type="domain" description="FAD-binding FR-type" evidence="1">
    <location>
        <begin position="346"/>
        <end position="482"/>
    </location>
</feature>
<dbReference type="Gene3D" id="3.40.50.80">
    <property type="entry name" value="Nucleotide-binding domain of ferredoxin-NADP reductase (FNR) module"/>
    <property type="match status" value="1"/>
</dbReference>
<protein>
    <submittedName>
        <fullName evidence="2">Oxidoreductase</fullName>
    </submittedName>
</protein>
<dbReference type="AlphaFoldDB" id="A0AA38SIN8"/>
<keyword evidence="3" id="KW-1185">Reference proteome</keyword>
<dbReference type="Gene3D" id="2.30.110.10">
    <property type="entry name" value="Electron Transport, Fmn-binding Protein, Chain A"/>
    <property type="match status" value="1"/>
</dbReference>
<dbReference type="PROSITE" id="PS51384">
    <property type="entry name" value="FAD_FR"/>
    <property type="match status" value="1"/>
</dbReference>
<reference evidence="2" key="1">
    <citation type="submission" date="2022-07" db="EMBL/GenBank/DDBJ databases">
        <title>Fungi with potential for degradation of polypropylene.</title>
        <authorList>
            <person name="Gostincar C."/>
        </authorList>
    </citation>
    <scope>NUCLEOTIDE SEQUENCE</scope>
    <source>
        <strain evidence="2">EXF-13287</strain>
    </source>
</reference>
<dbReference type="InterPro" id="IPR039261">
    <property type="entry name" value="FNR_nucleotide-bd"/>
</dbReference>
<dbReference type="PANTHER" id="PTHR42815:SF2">
    <property type="entry name" value="FAD-BINDING, PUTATIVE (AFU_ORTHOLOGUE AFUA_6G07600)-RELATED"/>
    <property type="match status" value="1"/>
</dbReference>
<name>A0AA38SIN8_9PEZI</name>
<accession>A0AA38SIN8</accession>
<gene>
    <name evidence="2" type="ORF">NKR19_g1319</name>
</gene>
<proteinExistence type="predicted"/>
<dbReference type="InterPro" id="IPR012349">
    <property type="entry name" value="Split_barrel_FMN-bd"/>
</dbReference>
<comment type="caution">
    <text evidence="2">The sequence shown here is derived from an EMBL/GenBank/DDBJ whole genome shotgun (WGS) entry which is preliminary data.</text>
</comment>
<evidence type="ECO:0000313" key="3">
    <source>
        <dbReference type="Proteomes" id="UP001174691"/>
    </source>
</evidence>
<organism evidence="2 3">
    <name type="scientific">Coniochaeta hoffmannii</name>
    <dbReference type="NCBI Taxonomy" id="91930"/>
    <lineage>
        <taxon>Eukaryota</taxon>
        <taxon>Fungi</taxon>
        <taxon>Dikarya</taxon>
        <taxon>Ascomycota</taxon>
        <taxon>Pezizomycotina</taxon>
        <taxon>Sordariomycetes</taxon>
        <taxon>Sordariomycetidae</taxon>
        <taxon>Coniochaetales</taxon>
        <taxon>Coniochaetaceae</taxon>
        <taxon>Coniochaeta</taxon>
    </lineage>
</organism>
<dbReference type="SUPFAM" id="SSF50475">
    <property type="entry name" value="FMN-binding split barrel"/>
    <property type="match status" value="1"/>
</dbReference>
<evidence type="ECO:0000259" key="1">
    <source>
        <dbReference type="PROSITE" id="PS51384"/>
    </source>
</evidence>
<dbReference type="PANTHER" id="PTHR42815">
    <property type="entry name" value="FAD-BINDING, PUTATIVE (AFU_ORTHOLOGUE AFUA_6G07600)-RELATED"/>
    <property type="match status" value="1"/>
</dbReference>
<dbReference type="GO" id="GO:0016491">
    <property type="term" value="F:oxidoreductase activity"/>
    <property type="evidence" value="ECO:0007669"/>
    <property type="project" value="InterPro"/>
</dbReference>
<dbReference type="EMBL" id="JANBVN010000012">
    <property type="protein sequence ID" value="KAJ9162417.1"/>
    <property type="molecule type" value="Genomic_DNA"/>
</dbReference>
<dbReference type="Proteomes" id="UP001174691">
    <property type="component" value="Unassembled WGS sequence"/>
</dbReference>